<reference evidence="8 9" key="1">
    <citation type="journal article" date="2019" name="Plant Biotechnol. J.">
        <title>The red bayberry genome and genetic basis of sex determination.</title>
        <authorList>
            <person name="Jia H.M."/>
            <person name="Jia H.J."/>
            <person name="Cai Q.L."/>
            <person name="Wang Y."/>
            <person name="Zhao H.B."/>
            <person name="Yang W.F."/>
            <person name="Wang G.Y."/>
            <person name="Li Y.H."/>
            <person name="Zhan D.L."/>
            <person name="Shen Y.T."/>
            <person name="Niu Q.F."/>
            <person name="Chang L."/>
            <person name="Qiu J."/>
            <person name="Zhao L."/>
            <person name="Xie H.B."/>
            <person name="Fu W.Y."/>
            <person name="Jin J."/>
            <person name="Li X.W."/>
            <person name="Jiao Y."/>
            <person name="Zhou C.C."/>
            <person name="Tu T."/>
            <person name="Chai C.Y."/>
            <person name="Gao J.L."/>
            <person name="Fan L.J."/>
            <person name="van de Weg E."/>
            <person name="Wang J.Y."/>
            <person name="Gao Z.S."/>
        </authorList>
    </citation>
    <scope>NUCLEOTIDE SEQUENCE [LARGE SCALE GENOMIC DNA]</scope>
    <source>
        <tissue evidence="8">Leaves</tissue>
    </source>
</reference>
<dbReference type="EMBL" id="RXIC02000020">
    <property type="protein sequence ID" value="KAB1221438.1"/>
    <property type="molecule type" value="Genomic_DNA"/>
</dbReference>
<evidence type="ECO:0000256" key="6">
    <source>
        <dbReference type="ARBA" id="ARBA00023004"/>
    </source>
</evidence>
<keyword evidence="5" id="KW-0560">Oxidoreductase</keyword>
<dbReference type="Proteomes" id="UP000516437">
    <property type="component" value="Chromosome 2"/>
</dbReference>
<dbReference type="GO" id="GO:0005506">
    <property type="term" value="F:iron ion binding"/>
    <property type="evidence" value="ECO:0007669"/>
    <property type="project" value="InterPro"/>
</dbReference>
<evidence type="ECO:0000256" key="5">
    <source>
        <dbReference type="ARBA" id="ARBA00023002"/>
    </source>
</evidence>
<comment type="similarity">
    <text evidence="2">Belongs to the cytochrome P450 family.</text>
</comment>
<dbReference type="SUPFAM" id="SSF48264">
    <property type="entry name" value="Cytochrome P450"/>
    <property type="match status" value="1"/>
</dbReference>
<dbReference type="Gene3D" id="1.10.630.10">
    <property type="entry name" value="Cytochrome P450"/>
    <property type="match status" value="1"/>
</dbReference>
<keyword evidence="6" id="KW-0408">Iron</keyword>
<dbReference type="OrthoDB" id="1744175at2759"/>
<dbReference type="GO" id="GO:0016705">
    <property type="term" value="F:oxidoreductase activity, acting on paired donors, with incorporation or reduction of molecular oxygen"/>
    <property type="evidence" value="ECO:0007669"/>
    <property type="project" value="InterPro"/>
</dbReference>
<protein>
    <submittedName>
        <fullName evidence="8">Cytochrome P450 94B3</fullName>
    </submittedName>
</protein>
<keyword evidence="7" id="KW-0503">Monooxygenase</keyword>
<keyword evidence="4" id="KW-0479">Metal-binding</keyword>
<dbReference type="AlphaFoldDB" id="A0A6A1WCL8"/>
<dbReference type="PANTHER" id="PTHR24296">
    <property type="entry name" value="CYTOCHROME P450"/>
    <property type="match status" value="1"/>
</dbReference>
<evidence type="ECO:0000313" key="9">
    <source>
        <dbReference type="Proteomes" id="UP000516437"/>
    </source>
</evidence>
<comment type="caution">
    <text evidence="8">The sequence shown here is derived from an EMBL/GenBank/DDBJ whole genome shotgun (WGS) entry which is preliminary data.</text>
</comment>
<evidence type="ECO:0000256" key="2">
    <source>
        <dbReference type="ARBA" id="ARBA00010617"/>
    </source>
</evidence>
<evidence type="ECO:0000313" key="8">
    <source>
        <dbReference type="EMBL" id="KAB1221438.1"/>
    </source>
</evidence>
<dbReference type="GO" id="GO:0020037">
    <property type="term" value="F:heme binding"/>
    <property type="evidence" value="ECO:0007669"/>
    <property type="project" value="InterPro"/>
</dbReference>
<dbReference type="GO" id="GO:0004497">
    <property type="term" value="F:monooxygenase activity"/>
    <property type="evidence" value="ECO:0007669"/>
    <property type="project" value="UniProtKB-KW"/>
</dbReference>
<evidence type="ECO:0000256" key="4">
    <source>
        <dbReference type="ARBA" id="ARBA00022723"/>
    </source>
</evidence>
<name>A0A6A1WCL8_9ROSI</name>
<keyword evidence="3" id="KW-0349">Heme</keyword>
<keyword evidence="9" id="KW-1185">Reference proteome</keyword>
<evidence type="ECO:0000256" key="7">
    <source>
        <dbReference type="ARBA" id="ARBA00023033"/>
    </source>
</evidence>
<evidence type="ECO:0000256" key="3">
    <source>
        <dbReference type="ARBA" id="ARBA00022617"/>
    </source>
</evidence>
<organism evidence="8 9">
    <name type="scientific">Morella rubra</name>
    <name type="common">Chinese bayberry</name>
    <dbReference type="NCBI Taxonomy" id="262757"/>
    <lineage>
        <taxon>Eukaryota</taxon>
        <taxon>Viridiplantae</taxon>
        <taxon>Streptophyta</taxon>
        <taxon>Embryophyta</taxon>
        <taxon>Tracheophyta</taxon>
        <taxon>Spermatophyta</taxon>
        <taxon>Magnoliopsida</taxon>
        <taxon>eudicotyledons</taxon>
        <taxon>Gunneridae</taxon>
        <taxon>Pentapetalae</taxon>
        <taxon>rosids</taxon>
        <taxon>fabids</taxon>
        <taxon>Fagales</taxon>
        <taxon>Myricaceae</taxon>
        <taxon>Morella</taxon>
    </lineage>
</organism>
<comment type="cofactor">
    <cofactor evidence="1">
        <name>heme</name>
        <dbReference type="ChEBI" id="CHEBI:30413"/>
    </cofactor>
</comment>
<dbReference type="InterPro" id="IPR036396">
    <property type="entry name" value="Cyt_P450_sf"/>
</dbReference>
<sequence length="171" mass="19424">MDLKLFSMGNPLDGKQLVGFGITYNKPRPFFFGLGIPSTYPVIGCLISFHKHQNRLLNWYTYLLRELAPNMILVRCFGAPRTIVTTNPENVEYMLKTNFDNFPKGKPFTKILEDFLGCDPSLPISPLAKAFDMASEVYARFGAAPLFIVWKIKRWLGVRSEGKLKDVVASR</sequence>
<evidence type="ECO:0000256" key="1">
    <source>
        <dbReference type="ARBA" id="ARBA00001971"/>
    </source>
</evidence>
<proteinExistence type="inferred from homology"/>
<gene>
    <name evidence="8" type="ORF">CJ030_MR2G013162</name>
</gene>
<accession>A0A6A1WCL8</accession>